<proteinExistence type="predicted"/>
<dbReference type="RefSeq" id="WP_198128459.1">
    <property type="nucleotide sequence ID" value="NZ_JAECZC010000102.1"/>
</dbReference>
<keyword evidence="2" id="KW-1185">Reference proteome</keyword>
<accession>A0A8J7LCF2</accession>
<evidence type="ECO:0000313" key="2">
    <source>
        <dbReference type="Proteomes" id="UP000632766"/>
    </source>
</evidence>
<dbReference type="AlphaFoldDB" id="A0A8J7LCF2"/>
<name>A0A8J7LCF2_9NOST</name>
<sequence length="92" mass="10007">MFDMPATPIDPELAAAFKTLEAQGILLLCDGAIVDRSLFIKAAENAVSAPVEETIALLQKAGATAVTPQQKESVWNCYPNRDWTAYCLHDAR</sequence>
<gene>
    <name evidence="1" type="ORF">I8748_32015</name>
</gene>
<dbReference type="EMBL" id="JAECZC010000102">
    <property type="protein sequence ID" value="MBH8566725.1"/>
    <property type="molecule type" value="Genomic_DNA"/>
</dbReference>
<comment type="caution">
    <text evidence="1">The sequence shown here is derived from an EMBL/GenBank/DDBJ whole genome shotgun (WGS) entry which is preliminary data.</text>
</comment>
<organism evidence="1 2">
    <name type="scientific">Amazonocrinis nigriterrae CENA67</name>
    <dbReference type="NCBI Taxonomy" id="2794033"/>
    <lineage>
        <taxon>Bacteria</taxon>
        <taxon>Bacillati</taxon>
        <taxon>Cyanobacteriota</taxon>
        <taxon>Cyanophyceae</taxon>
        <taxon>Nostocales</taxon>
        <taxon>Nostocaceae</taxon>
        <taxon>Amazonocrinis</taxon>
        <taxon>Amazonocrinis nigriterrae</taxon>
    </lineage>
</organism>
<protein>
    <submittedName>
        <fullName evidence="1">Uncharacterized protein</fullName>
    </submittedName>
</protein>
<reference evidence="1 2" key="1">
    <citation type="journal article" date="2021" name="Int. J. Syst. Evol. Microbiol.">
        <title>Amazonocrinis nigriterrae gen. nov., sp. nov., Atlanticothrix silvestris gen. nov., sp. nov. and Dendronalium phyllosphericum gen. nov., sp. nov., nostocacean cyanobacteria from Brazilian environments.</title>
        <authorList>
            <person name="Alvarenga D.O."/>
            <person name="Andreote A.P.D."/>
            <person name="Branco L.H.Z."/>
            <person name="Delbaje E."/>
            <person name="Cruz R.B."/>
            <person name="Varani A.M."/>
            <person name="Fiore M.F."/>
        </authorList>
    </citation>
    <scope>NUCLEOTIDE SEQUENCE [LARGE SCALE GENOMIC DNA]</scope>
    <source>
        <strain evidence="1 2">CENA67</strain>
    </source>
</reference>
<dbReference type="Proteomes" id="UP000632766">
    <property type="component" value="Unassembled WGS sequence"/>
</dbReference>
<evidence type="ECO:0000313" key="1">
    <source>
        <dbReference type="EMBL" id="MBH8566725.1"/>
    </source>
</evidence>